<comment type="caution">
    <text evidence="1">The sequence shown here is derived from an EMBL/GenBank/DDBJ whole genome shotgun (WGS) entry which is preliminary data.</text>
</comment>
<name>A0A420DVV9_9FLAO</name>
<sequence>MRVNYNYIKVFVLLVLVVFLYVFSSFKNASRIVGDPSIKFVGEENLFITHETVSKLLIQNQEGIKNKAKEIIDLNGLESALNSNPMIKEAQVFMSVDGSITAEIKQKKPIARVSTNASYYVDEQGSFMPLSTNYTARVPLVTGIILKNDLKNVYTIAKKIQSDEFLKKHVVEIHQNENKTIDLKFRLYDFKIELGPLKLLDKKINNLKVFCQKAIKDKTIGNYSVVNLKFDNQVICTKK</sequence>
<dbReference type="GO" id="GO:0051301">
    <property type="term" value="P:cell division"/>
    <property type="evidence" value="ECO:0007669"/>
    <property type="project" value="UniProtKB-KW"/>
</dbReference>
<keyword evidence="1" id="KW-0132">Cell division</keyword>
<dbReference type="OrthoDB" id="1466667at2"/>
<gene>
    <name evidence="1" type="ORF">BXY80_0443</name>
</gene>
<evidence type="ECO:0000313" key="2">
    <source>
        <dbReference type="Proteomes" id="UP000284892"/>
    </source>
</evidence>
<accession>A0A420DVV9</accession>
<evidence type="ECO:0000313" key="1">
    <source>
        <dbReference type="EMBL" id="RKE98359.1"/>
    </source>
</evidence>
<keyword evidence="2" id="KW-1185">Reference proteome</keyword>
<protein>
    <submittedName>
        <fullName evidence="1">Cell division protein FtsQ</fullName>
    </submittedName>
</protein>
<organism evidence="1 2">
    <name type="scientific">Ichthyenterobacterium magnum</name>
    <dbReference type="NCBI Taxonomy" id="1230530"/>
    <lineage>
        <taxon>Bacteria</taxon>
        <taxon>Pseudomonadati</taxon>
        <taxon>Bacteroidota</taxon>
        <taxon>Flavobacteriia</taxon>
        <taxon>Flavobacteriales</taxon>
        <taxon>Flavobacteriaceae</taxon>
        <taxon>Ichthyenterobacterium</taxon>
    </lineage>
</organism>
<keyword evidence="1" id="KW-0131">Cell cycle</keyword>
<reference evidence="1 2" key="1">
    <citation type="submission" date="2018-09" db="EMBL/GenBank/DDBJ databases">
        <title>Genomic Encyclopedia of Archaeal and Bacterial Type Strains, Phase II (KMG-II): from individual species to whole genera.</title>
        <authorList>
            <person name="Goeker M."/>
        </authorList>
    </citation>
    <scope>NUCLEOTIDE SEQUENCE [LARGE SCALE GENOMIC DNA]</scope>
    <source>
        <strain evidence="1 2">DSM 26283</strain>
    </source>
</reference>
<dbReference type="Proteomes" id="UP000284892">
    <property type="component" value="Unassembled WGS sequence"/>
</dbReference>
<proteinExistence type="predicted"/>
<dbReference type="EMBL" id="RAQJ01000001">
    <property type="protein sequence ID" value="RKE98359.1"/>
    <property type="molecule type" value="Genomic_DNA"/>
</dbReference>
<dbReference type="AlphaFoldDB" id="A0A420DVV9"/>